<dbReference type="AlphaFoldDB" id="A0A388KRL9"/>
<dbReference type="Proteomes" id="UP000265515">
    <property type="component" value="Unassembled WGS sequence"/>
</dbReference>
<comment type="caution">
    <text evidence="1">The sequence shown here is derived from an EMBL/GenBank/DDBJ whole genome shotgun (WGS) entry which is preliminary data.</text>
</comment>
<keyword evidence="2" id="KW-1185">Reference proteome</keyword>
<accession>A0A388KRL9</accession>
<name>A0A388KRL9_CHABU</name>
<organism evidence="1 2">
    <name type="scientific">Chara braunii</name>
    <name type="common">Braun's stonewort</name>
    <dbReference type="NCBI Taxonomy" id="69332"/>
    <lineage>
        <taxon>Eukaryota</taxon>
        <taxon>Viridiplantae</taxon>
        <taxon>Streptophyta</taxon>
        <taxon>Charophyceae</taxon>
        <taxon>Charales</taxon>
        <taxon>Characeae</taxon>
        <taxon>Chara</taxon>
    </lineage>
</organism>
<protein>
    <submittedName>
        <fullName evidence="1">Uncharacterized protein</fullName>
    </submittedName>
</protein>
<evidence type="ECO:0000313" key="2">
    <source>
        <dbReference type="Proteomes" id="UP000265515"/>
    </source>
</evidence>
<evidence type="ECO:0000313" key="1">
    <source>
        <dbReference type="EMBL" id="GBG72711.1"/>
    </source>
</evidence>
<reference evidence="1 2" key="1">
    <citation type="journal article" date="2018" name="Cell">
        <title>The Chara Genome: Secondary Complexity and Implications for Plant Terrestrialization.</title>
        <authorList>
            <person name="Nishiyama T."/>
            <person name="Sakayama H."/>
            <person name="Vries J.D."/>
            <person name="Buschmann H."/>
            <person name="Saint-Marcoux D."/>
            <person name="Ullrich K.K."/>
            <person name="Haas F.B."/>
            <person name="Vanderstraeten L."/>
            <person name="Becker D."/>
            <person name="Lang D."/>
            <person name="Vosolsobe S."/>
            <person name="Rombauts S."/>
            <person name="Wilhelmsson P.K.I."/>
            <person name="Janitza P."/>
            <person name="Kern R."/>
            <person name="Heyl A."/>
            <person name="Rumpler F."/>
            <person name="Villalobos L.I.A.C."/>
            <person name="Clay J.M."/>
            <person name="Skokan R."/>
            <person name="Toyoda A."/>
            <person name="Suzuki Y."/>
            <person name="Kagoshima H."/>
            <person name="Schijlen E."/>
            <person name="Tajeshwar N."/>
            <person name="Catarino B."/>
            <person name="Hetherington A.J."/>
            <person name="Saltykova A."/>
            <person name="Bonnot C."/>
            <person name="Breuninger H."/>
            <person name="Symeonidi A."/>
            <person name="Radhakrishnan G.V."/>
            <person name="Van Nieuwerburgh F."/>
            <person name="Deforce D."/>
            <person name="Chang C."/>
            <person name="Karol K.G."/>
            <person name="Hedrich R."/>
            <person name="Ulvskov P."/>
            <person name="Glockner G."/>
            <person name="Delwiche C.F."/>
            <person name="Petrasek J."/>
            <person name="Van de Peer Y."/>
            <person name="Friml J."/>
            <person name="Beilby M."/>
            <person name="Dolan L."/>
            <person name="Kohara Y."/>
            <person name="Sugano S."/>
            <person name="Fujiyama A."/>
            <person name="Delaux P.-M."/>
            <person name="Quint M."/>
            <person name="TheiBen G."/>
            <person name="Hagemann M."/>
            <person name="Harholt J."/>
            <person name="Dunand C."/>
            <person name="Zachgo S."/>
            <person name="Langdale J."/>
            <person name="Maumus F."/>
            <person name="Straeten D.V.D."/>
            <person name="Gould S.B."/>
            <person name="Rensing S.A."/>
        </authorList>
    </citation>
    <scope>NUCLEOTIDE SEQUENCE [LARGE SCALE GENOMIC DNA]</scope>
    <source>
        <strain evidence="1 2">S276</strain>
    </source>
</reference>
<gene>
    <name evidence="1" type="ORF">CBR_g12279</name>
</gene>
<dbReference type="EMBL" id="BFEA01000170">
    <property type="protein sequence ID" value="GBG72711.1"/>
    <property type="molecule type" value="Genomic_DNA"/>
</dbReference>
<dbReference type="Gramene" id="GBG72711">
    <property type="protein sequence ID" value="GBG72711"/>
    <property type="gene ID" value="CBR_g12279"/>
</dbReference>
<proteinExistence type="predicted"/>
<sequence>MFGATCDLTKCSNVKYLLQNELEPGRDCTWAASLHLCVEERRGDGAREETGAHSEGKENGFGLERSSELFILWKASHLICVVFSTSPDI</sequence>